<evidence type="ECO:0000313" key="3">
    <source>
        <dbReference type="EMBL" id="EAU32127.1"/>
    </source>
</evidence>
<dbReference type="InterPro" id="IPR010730">
    <property type="entry name" value="HET"/>
</dbReference>
<dbReference type="RefSeq" id="XP_001216486.1">
    <property type="nucleotide sequence ID" value="XM_001216486.1"/>
</dbReference>
<feature type="region of interest" description="Disordered" evidence="1">
    <location>
        <begin position="745"/>
        <end position="767"/>
    </location>
</feature>
<dbReference type="Pfam" id="PF26639">
    <property type="entry name" value="Het-6_barrel"/>
    <property type="match status" value="1"/>
</dbReference>
<dbReference type="GeneID" id="4323001"/>
<feature type="domain" description="Heterokaryon incompatibility" evidence="2">
    <location>
        <begin position="194"/>
        <end position="372"/>
    </location>
</feature>
<reference evidence="4" key="1">
    <citation type="submission" date="2005-09" db="EMBL/GenBank/DDBJ databases">
        <title>Annotation of the Aspergillus terreus NIH2624 genome.</title>
        <authorList>
            <person name="Birren B.W."/>
            <person name="Lander E.S."/>
            <person name="Galagan J.E."/>
            <person name="Nusbaum C."/>
            <person name="Devon K."/>
            <person name="Henn M."/>
            <person name="Ma L.-J."/>
            <person name="Jaffe D.B."/>
            <person name="Butler J."/>
            <person name="Alvarez P."/>
            <person name="Gnerre S."/>
            <person name="Grabherr M."/>
            <person name="Kleber M."/>
            <person name="Mauceli E.W."/>
            <person name="Brockman W."/>
            <person name="Rounsley S."/>
            <person name="Young S.K."/>
            <person name="LaButti K."/>
            <person name="Pushparaj V."/>
            <person name="DeCaprio D."/>
            <person name="Crawford M."/>
            <person name="Koehrsen M."/>
            <person name="Engels R."/>
            <person name="Montgomery P."/>
            <person name="Pearson M."/>
            <person name="Howarth C."/>
            <person name="Larson L."/>
            <person name="Luoma S."/>
            <person name="White J."/>
            <person name="Alvarado L."/>
            <person name="Kodira C.D."/>
            <person name="Zeng Q."/>
            <person name="Oleary S."/>
            <person name="Yandava C."/>
            <person name="Denning D.W."/>
            <person name="Nierman W.C."/>
            <person name="Milne T."/>
            <person name="Madden K."/>
        </authorList>
    </citation>
    <scope>NUCLEOTIDE SEQUENCE [LARGE SCALE GENOMIC DNA]</scope>
    <source>
        <strain evidence="4">NIH 2624 / FGSC A1156</strain>
    </source>
</reference>
<dbReference type="OMA" id="GWAPDNI"/>
<dbReference type="eggNOG" id="ENOG502RVDG">
    <property type="taxonomic scope" value="Eukaryota"/>
</dbReference>
<dbReference type="PANTHER" id="PTHR24148:SF64">
    <property type="entry name" value="HETEROKARYON INCOMPATIBILITY DOMAIN-CONTAINING PROTEIN"/>
    <property type="match status" value="1"/>
</dbReference>
<dbReference type="VEuPathDB" id="FungiDB:ATEG_07865"/>
<evidence type="ECO:0000313" key="4">
    <source>
        <dbReference type="Proteomes" id="UP000007963"/>
    </source>
</evidence>
<dbReference type="Proteomes" id="UP000007963">
    <property type="component" value="Unassembled WGS sequence"/>
</dbReference>
<organism evidence="3 4">
    <name type="scientific">Aspergillus terreus (strain NIH 2624 / FGSC A1156)</name>
    <dbReference type="NCBI Taxonomy" id="341663"/>
    <lineage>
        <taxon>Eukaryota</taxon>
        <taxon>Fungi</taxon>
        <taxon>Dikarya</taxon>
        <taxon>Ascomycota</taxon>
        <taxon>Pezizomycotina</taxon>
        <taxon>Eurotiomycetes</taxon>
        <taxon>Eurotiomycetidae</taxon>
        <taxon>Eurotiales</taxon>
        <taxon>Aspergillaceae</taxon>
        <taxon>Aspergillus</taxon>
        <taxon>Aspergillus subgen. Circumdati</taxon>
    </lineage>
</organism>
<protein>
    <recommendedName>
        <fullName evidence="2">Heterokaryon incompatibility domain-containing protein</fullName>
    </recommendedName>
</protein>
<proteinExistence type="predicted"/>
<accession>Q0CEL9</accession>
<dbReference type="InterPro" id="IPR052895">
    <property type="entry name" value="HetReg/Transcr_Mod"/>
</dbReference>
<dbReference type="AlphaFoldDB" id="Q0CEL9"/>
<dbReference type="EMBL" id="CH476604">
    <property type="protein sequence ID" value="EAU32127.1"/>
    <property type="molecule type" value="Genomic_DNA"/>
</dbReference>
<evidence type="ECO:0000256" key="1">
    <source>
        <dbReference type="SAM" id="MobiDB-lite"/>
    </source>
</evidence>
<evidence type="ECO:0000259" key="2">
    <source>
        <dbReference type="Pfam" id="PF06985"/>
    </source>
</evidence>
<dbReference type="OrthoDB" id="265717at2759"/>
<dbReference type="PANTHER" id="PTHR24148">
    <property type="entry name" value="ANKYRIN REPEAT DOMAIN-CONTAINING PROTEIN 39 HOMOLOG-RELATED"/>
    <property type="match status" value="1"/>
</dbReference>
<dbReference type="Pfam" id="PF06985">
    <property type="entry name" value="HET"/>
    <property type="match status" value="1"/>
</dbReference>
<name>Q0CEL9_ASPTN</name>
<gene>
    <name evidence="3" type="ORF">ATEG_07865</name>
</gene>
<dbReference type="HOGENOM" id="CLU_340653_0_0_1"/>
<sequence>MVYQNLPLGLDQIRLITLEPTASVQGDDDPIRCRLEVIDLPTRQAVRPDNLPANYIDCERWVTSPPQERARDDMIQYFQESLEQNETDTMRLARDVANGIRRIIGQPSLTKDDIIIPILSLRSLLDMDDIISGIENQELHHSFEMRWPIDDDDELLPAEEGYTARAQLEEIPRYYHPQAEEADSLPCTIDPNNYMAMSYAWGDSNGPKSTVYVNGHPVTVGHNLEAGLRRFRAMEYFQKGGKLWVDSLCINQDDPVEKAAQVQHMGRIYNQAGNIIVWLGESDDTSDLAISVLENLSKMQRAEYIEIFDNADPVLATAWREIAQLRSKSALRRFIRKMARHGQIYVSELLEGESVSRFLNRLYWRRLWVIQELANGRAGMPLVCGSRVTQWRYIRDAVIAYTELLTSCQTGTSRGSLNDHIAFHIATIAKLEIRSHRRTLPEIDQRITLPFRSAPEPDQALQIGSGLREALILASNAEAQEPRDRVYGMLHIPSLPDLGIEVDYSKSLVRIYKEFAEACIRKGSPRDVLFLLDGRGLSPGAADVTVDDALLLPSWVPDFGASLTSRPGMIEGDWYASRNSASFQRITDVTFGFCPPDLTDDQLHMHGFVADMVVGVGALNPLDSDLDSTPWPTGFRKGIVQPGPVEMDKNLADVLHSMTNGYDASGACQPGETSMASRTLSVDWVLVAGSMVGGSKAGLRHTSLLNSFPAREPASNSRDYRNWHFIHSNAEFLIQGKPLKSYVSFRDVPPDSDSDDSDDSSKAPSDTAFSAARQAMTFRTRNRRLISTASGLLGLAPAAAQPGDCILIIMNHGVPIVARPAEIRTRRDRPVVAWRIIGECFVDGMMEGEMLHKHIDGSRLPDYLVFI</sequence>